<evidence type="ECO:0000313" key="2">
    <source>
        <dbReference type="Proteomes" id="UP001469365"/>
    </source>
</evidence>
<name>A0ABU9DG74_9BACL</name>
<protein>
    <recommendedName>
        <fullName evidence="3">Intracellular proteinase inhibitor BsuPI domain-containing protein</fullName>
    </recommendedName>
</protein>
<dbReference type="EMBL" id="JBBPCC010000001">
    <property type="protein sequence ID" value="MEK8126748.1"/>
    <property type="molecule type" value="Genomic_DNA"/>
</dbReference>
<accession>A0ABU9DG74</accession>
<dbReference type="RefSeq" id="WP_341413798.1">
    <property type="nucleotide sequence ID" value="NZ_JBBPCC010000001.1"/>
</dbReference>
<gene>
    <name evidence="1" type="ORF">WMW72_02385</name>
</gene>
<comment type="caution">
    <text evidence="1">The sequence shown here is derived from an EMBL/GenBank/DDBJ whole genome shotgun (WGS) entry which is preliminary data.</text>
</comment>
<evidence type="ECO:0008006" key="3">
    <source>
        <dbReference type="Google" id="ProtNLM"/>
    </source>
</evidence>
<reference evidence="1 2" key="1">
    <citation type="submission" date="2024-04" db="EMBL/GenBank/DDBJ databases">
        <title>draft genome sequnece of Paenibacillus filicis.</title>
        <authorList>
            <person name="Kim D.-U."/>
        </authorList>
    </citation>
    <scope>NUCLEOTIDE SEQUENCE [LARGE SCALE GENOMIC DNA]</scope>
    <source>
        <strain evidence="1 2">KACC14197</strain>
    </source>
</reference>
<evidence type="ECO:0000313" key="1">
    <source>
        <dbReference type="EMBL" id="MEK8126748.1"/>
    </source>
</evidence>
<organism evidence="1 2">
    <name type="scientific">Paenibacillus filicis</name>
    <dbReference type="NCBI Taxonomy" id="669464"/>
    <lineage>
        <taxon>Bacteria</taxon>
        <taxon>Bacillati</taxon>
        <taxon>Bacillota</taxon>
        <taxon>Bacilli</taxon>
        <taxon>Bacillales</taxon>
        <taxon>Paenibacillaceae</taxon>
        <taxon>Paenibacillus</taxon>
    </lineage>
</organism>
<sequence length="191" mass="21535">MQIIIYYVIITRTIDIKLRGSGLVFSNKKMYLVISILVILMCGCSDTPNIQKEIPNLEGELFDLKFEIPVAKLKSNERVPIKTSLQNLTDEKITIEHAAVMAFIYVYDLKGNVVKINPDTILSIAVEKTINPSEIYEPGTELPPDEQRSISLSGTGEYILQAKSELRLKGIIENKYIPYTVVSKPILVEVY</sequence>
<keyword evidence="2" id="KW-1185">Reference proteome</keyword>
<proteinExistence type="predicted"/>
<dbReference type="Proteomes" id="UP001469365">
    <property type="component" value="Unassembled WGS sequence"/>
</dbReference>